<proteinExistence type="predicted"/>
<evidence type="ECO:0000313" key="2">
    <source>
        <dbReference type="Proteomes" id="UP000507470"/>
    </source>
</evidence>
<keyword evidence="2" id="KW-1185">Reference proteome</keyword>
<gene>
    <name evidence="1" type="ORF">MCOR_16071</name>
</gene>
<organism evidence="1 2">
    <name type="scientific">Mytilus coruscus</name>
    <name type="common">Sea mussel</name>
    <dbReference type="NCBI Taxonomy" id="42192"/>
    <lineage>
        <taxon>Eukaryota</taxon>
        <taxon>Metazoa</taxon>
        <taxon>Spiralia</taxon>
        <taxon>Lophotrochozoa</taxon>
        <taxon>Mollusca</taxon>
        <taxon>Bivalvia</taxon>
        <taxon>Autobranchia</taxon>
        <taxon>Pteriomorphia</taxon>
        <taxon>Mytilida</taxon>
        <taxon>Mytiloidea</taxon>
        <taxon>Mytilidae</taxon>
        <taxon>Mytilinae</taxon>
        <taxon>Mytilus</taxon>
    </lineage>
</organism>
<dbReference type="OrthoDB" id="6188555at2759"/>
<sequence>MGTSCTKFERRRRENIRRHFSRLRDYLSAKFQRLRENRVVEITLQQSPMPSASNLSNRTNILSTKDEATNENISPNDVVMELKRSASICSAFQNNEQELELIRLKNKDEIGASPSLAVEEVLPKAKGGRSTTQIFESNMNKKARPKAAKGVRTSMNIADGVVQDISLPGEVVPSDANMPLTSKTLLTVPAIKTWDSGVTAQL</sequence>
<evidence type="ECO:0000313" key="1">
    <source>
        <dbReference type="EMBL" id="CAC5380078.1"/>
    </source>
</evidence>
<dbReference type="Proteomes" id="UP000507470">
    <property type="component" value="Unassembled WGS sequence"/>
</dbReference>
<protein>
    <submittedName>
        <fullName evidence="1">Uncharacterized protein</fullName>
    </submittedName>
</protein>
<dbReference type="EMBL" id="CACVKT020002832">
    <property type="protein sequence ID" value="CAC5380078.1"/>
    <property type="molecule type" value="Genomic_DNA"/>
</dbReference>
<reference evidence="1 2" key="1">
    <citation type="submission" date="2020-06" db="EMBL/GenBank/DDBJ databases">
        <authorList>
            <person name="Li R."/>
            <person name="Bekaert M."/>
        </authorList>
    </citation>
    <scope>NUCLEOTIDE SEQUENCE [LARGE SCALE GENOMIC DNA]</scope>
    <source>
        <strain evidence="2">wild</strain>
    </source>
</reference>
<name>A0A6J8B7Z0_MYTCO</name>
<dbReference type="AlphaFoldDB" id="A0A6J8B7Z0"/>
<accession>A0A6J8B7Z0</accession>